<evidence type="ECO:0000313" key="3">
    <source>
        <dbReference type="Proteomes" id="UP001500804"/>
    </source>
</evidence>
<accession>A0ABP9NBR9</accession>
<keyword evidence="1" id="KW-0472">Membrane</keyword>
<gene>
    <name evidence="2" type="ORF">GCM10023320_05290</name>
</gene>
<sequence>MRWGFVLSHPRVADLSSVASGGGRMTWVTGVLAAGCLAVGLFHIARLVVLRRDVASELAHAAMGAGMAAMFSPLDDPVPGPVWTLVFVLCLAWFGGAVLRSRTFGGDAGHHVVASGAMLLVLAAGHGPGTTRTLGMASVVALGLAGYFAWHTLRCADRCRRPEPAAPGAARAAVRARVLEAPGPAAAAQLVTAAAMAVMLLGTI</sequence>
<feature type="transmembrane region" description="Helical" evidence="1">
    <location>
        <begin position="80"/>
        <end position="99"/>
    </location>
</feature>
<feature type="transmembrane region" description="Helical" evidence="1">
    <location>
        <begin position="57"/>
        <end position="74"/>
    </location>
</feature>
<proteinExistence type="predicted"/>
<comment type="caution">
    <text evidence="2">The sequence shown here is derived from an EMBL/GenBank/DDBJ whole genome shotgun (WGS) entry which is preliminary data.</text>
</comment>
<dbReference type="EMBL" id="BAABJO010000002">
    <property type="protein sequence ID" value="GAA5111838.1"/>
    <property type="molecule type" value="Genomic_DNA"/>
</dbReference>
<keyword evidence="1" id="KW-0812">Transmembrane</keyword>
<feature type="transmembrane region" description="Helical" evidence="1">
    <location>
        <begin position="25"/>
        <end position="45"/>
    </location>
</feature>
<name>A0ABP9NBR9_9PSEU</name>
<evidence type="ECO:0008006" key="4">
    <source>
        <dbReference type="Google" id="ProtNLM"/>
    </source>
</evidence>
<protein>
    <recommendedName>
        <fullName evidence="4">DUF5134 domain-containing protein</fullName>
    </recommendedName>
</protein>
<reference evidence="3" key="1">
    <citation type="journal article" date="2019" name="Int. J. Syst. Evol. Microbiol.">
        <title>The Global Catalogue of Microorganisms (GCM) 10K type strain sequencing project: providing services to taxonomists for standard genome sequencing and annotation.</title>
        <authorList>
            <consortium name="The Broad Institute Genomics Platform"/>
            <consortium name="The Broad Institute Genome Sequencing Center for Infectious Disease"/>
            <person name="Wu L."/>
            <person name="Ma J."/>
        </authorList>
    </citation>
    <scope>NUCLEOTIDE SEQUENCE [LARGE SCALE GENOMIC DNA]</scope>
    <source>
        <strain evidence="3">JCM 18302</strain>
    </source>
</reference>
<keyword evidence="3" id="KW-1185">Reference proteome</keyword>
<feature type="transmembrane region" description="Helical" evidence="1">
    <location>
        <begin position="111"/>
        <end position="128"/>
    </location>
</feature>
<feature type="transmembrane region" description="Helical" evidence="1">
    <location>
        <begin position="134"/>
        <end position="153"/>
    </location>
</feature>
<keyword evidence="1" id="KW-1133">Transmembrane helix</keyword>
<dbReference type="InterPro" id="IPR033458">
    <property type="entry name" value="DUF5134"/>
</dbReference>
<dbReference type="Pfam" id="PF17197">
    <property type="entry name" value="DUF5134"/>
    <property type="match status" value="1"/>
</dbReference>
<evidence type="ECO:0000256" key="1">
    <source>
        <dbReference type="SAM" id="Phobius"/>
    </source>
</evidence>
<dbReference type="Proteomes" id="UP001500804">
    <property type="component" value="Unassembled WGS sequence"/>
</dbReference>
<organism evidence="2 3">
    <name type="scientific">Pseudonocardia adelaidensis</name>
    <dbReference type="NCBI Taxonomy" id="648754"/>
    <lineage>
        <taxon>Bacteria</taxon>
        <taxon>Bacillati</taxon>
        <taxon>Actinomycetota</taxon>
        <taxon>Actinomycetes</taxon>
        <taxon>Pseudonocardiales</taxon>
        <taxon>Pseudonocardiaceae</taxon>
        <taxon>Pseudonocardia</taxon>
    </lineage>
</organism>
<evidence type="ECO:0000313" key="2">
    <source>
        <dbReference type="EMBL" id="GAA5111838.1"/>
    </source>
</evidence>